<dbReference type="Proteomes" id="UP000887575">
    <property type="component" value="Unassembled WGS sequence"/>
</dbReference>
<accession>A0AAF3J3K3</accession>
<feature type="transmembrane region" description="Helical" evidence="5">
    <location>
        <begin position="199"/>
        <end position="228"/>
    </location>
</feature>
<name>A0AAF3J3K3_9BILA</name>
<keyword evidence="2 5" id="KW-0812">Transmembrane</keyword>
<evidence type="ECO:0000256" key="1">
    <source>
        <dbReference type="ARBA" id="ARBA00004141"/>
    </source>
</evidence>
<organism evidence="6 7">
    <name type="scientific">Mesorhabditis belari</name>
    <dbReference type="NCBI Taxonomy" id="2138241"/>
    <lineage>
        <taxon>Eukaryota</taxon>
        <taxon>Metazoa</taxon>
        <taxon>Ecdysozoa</taxon>
        <taxon>Nematoda</taxon>
        <taxon>Chromadorea</taxon>
        <taxon>Rhabditida</taxon>
        <taxon>Rhabditina</taxon>
        <taxon>Rhabditomorpha</taxon>
        <taxon>Rhabditoidea</taxon>
        <taxon>Rhabditidae</taxon>
        <taxon>Mesorhabditinae</taxon>
        <taxon>Mesorhabditis</taxon>
    </lineage>
</organism>
<dbReference type="WBParaSite" id="MBELARI_LOCUS14030">
    <property type="protein sequence ID" value="MBELARI_LOCUS14030"/>
    <property type="gene ID" value="MBELARI_LOCUS14030"/>
</dbReference>
<proteinExistence type="predicted"/>
<dbReference type="InterPro" id="IPR013604">
    <property type="entry name" value="7TM_chemorcpt"/>
</dbReference>
<feature type="transmembrane region" description="Helical" evidence="5">
    <location>
        <begin position="70"/>
        <end position="89"/>
    </location>
</feature>
<sequence length="413" mass="48390">MNLKRQASYHEALDWDLIFDDHEKNDGDEKLPFHSAVLQQRMKQFFLVSRFFCARFKPSDPPWTRIKNQLMMGVILGGCILFLFFDSFVTFSHGLDRAPTGVVFISFNMQATFSGFCLIYWQKRKQLKSLFNLFVKADSGNERFKKEILSAHRRVFIRFCVMLGILFWMIAQFVVGAIFDWRPHMANEEKHFVEGSQIFVRSFFCSIAFALHYIVMHLYVMLATGVFWEMKAFNWMLAKLSDEKHDFKVSLKEVILKHARLTKTIVQLNRIFSIYAFYMVSTTVPTFLFSLITIARRATLFEAFLTVPSLIFCTYGYYSWTVVPAKLHEEIYKSKSLLCMNERIWESEDREVMAIARTLAIHLDQPDLGISLWGFTMVSKPLILTTLSVLLTFWAFLIEFNKRPSDRDKDCST</sequence>
<evidence type="ECO:0000256" key="4">
    <source>
        <dbReference type="ARBA" id="ARBA00023136"/>
    </source>
</evidence>
<dbReference type="PANTHER" id="PTHR34492:SF2">
    <property type="entry name" value="G PROTEIN-COUPLED RECEPTOR"/>
    <property type="match status" value="1"/>
</dbReference>
<evidence type="ECO:0000256" key="3">
    <source>
        <dbReference type="ARBA" id="ARBA00022989"/>
    </source>
</evidence>
<keyword evidence="3 5" id="KW-1133">Transmembrane helix</keyword>
<feature type="transmembrane region" description="Helical" evidence="5">
    <location>
        <begin position="101"/>
        <end position="121"/>
    </location>
</feature>
<feature type="transmembrane region" description="Helical" evidence="5">
    <location>
        <begin position="155"/>
        <end position="179"/>
    </location>
</feature>
<evidence type="ECO:0000313" key="6">
    <source>
        <dbReference type="Proteomes" id="UP000887575"/>
    </source>
</evidence>
<feature type="transmembrane region" description="Helical" evidence="5">
    <location>
        <begin position="272"/>
        <end position="295"/>
    </location>
</feature>
<evidence type="ECO:0000313" key="7">
    <source>
        <dbReference type="WBParaSite" id="MBELARI_LOCUS14030"/>
    </source>
</evidence>
<comment type="subcellular location">
    <subcellularLocation>
        <location evidence="1">Membrane</location>
        <topology evidence="1">Multi-pass membrane protein</topology>
    </subcellularLocation>
</comment>
<keyword evidence="4 5" id="KW-0472">Membrane</keyword>
<evidence type="ECO:0000256" key="5">
    <source>
        <dbReference type="SAM" id="Phobius"/>
    </source>
</evidence>
<dbReference type="AlphaFoldDB" id="A0AAF3J3K3"/>
<keyword evidence="6" id="KW-1185">Reference proteome</keyword>
<dbReference type="PANTHER" id="PTHR34492">
    <property type="entry name" value="GUSTATORY RECEPTOR FAMILY"/>
    <property type="match status" value="1"/>
</dbReference>
<dbReference type="GO" id="GO:0050909">
    <property type="term" value="P:sensory perception of taste"/>
    <property type="evidence" value="ECO:0007669"/>
    <property type="project" value="InterPro"/>
</dbReference>
<dbReference type="GO" id="GO:0016020">
    <property type="term" value="C:membrane"/>
    <property type="evidence" value="ECO:0007669"/>
    <property type="project" value="UniProtKB-SubCell"/>
</dbReference>
<reference evidence="7" key="1">
    <citation type="submission" date="2024-02" db="UniProtKB">
        <authorList>
            <consortium name="WormBaseParasite"/>
        </authorList>
    </citation>
    <scope>IDENTIFICATION</scope>
</reference>
<protein>
    <submittedName>
        <fullName evidence="7">Gustatory receptor</fullName>
    </submittedName>
</protein>
<feature type="transmembrane region" description="Helical" evidence="5">
    <location>
        <begin position="382"/>
        <end position="400"/>
    </location>
</feature>
<dbReference type="Pfam" id="PF08395">
    <property type="entry name" value="7tm_7"/>
    <property type="match status" value="1"/>
</dbReference>
<evidence type="ECO:0000256" key="2">
    <source>
        <dbReference type="ARBA" id="ARBA00022692"/>
    </source>
</evidence>